<gene>
    <name evidence="2" type="ORF">D9613_009237</name>
</gene>
<dbReference type="Proteomes" id="UP000521872">
    <property type="component" value="Unassembled WGS sequence"/>
</dbReference>
<evidence type="ECO:0000313" key="3">
    <source>
        <dbReference type="Proteomes" id="UP000521872"/>
    </source>
</evidence>
<feature type="region of interest" description="Disordered" evidence="1">
    <location>
        <begin position="347"/>
        <end position="376"/>
    </location>
</feature>
<sequence>MKESMTEKYQLSPVPSVFHQSFQYNSRFYFKPRSLPSSYSFYHASSVSQVTLHWLTLHTSPAMFDAFDSMPYSLQEKEERLAPARVLSEAGIECLLYGEDALAFVHSVPTGLFSLHIIVADHHQKRASEEIMLRLPYKHYTDIHPHHNDGILYDPARTRTFFNSTYLECTGSNDGVGIIGRLSPIAIIHPQSHFNVDVKDYSRSISHFPFPANIRFPTFVAFLDSLFETALDPPSGRTTDTSYSLFIVWISYLFEYNLRNKPAVLENGDLEPDHAEVKRQLRPEHQDIFDCISRDTIKGIGQAAGLKMRRDALRRLGRLDLSEKPLPKYPPGNPEIGARLKALREQSKSLSKAESRSVPLNAGTGSTPSPVQQPVSKRAYSTLPAPALRNMFSVARKLVRFLR</sequence>
<feature type="compositionally biased region" description="Polar residues" evidence="1">
    <location>
        <begin position="363"/>
        <end position="375"/>
    </location>
</feature>
<reference evidence="2 3" key="1">
    <citation type="submission" date="2019-12" db="EMBL/GenBank/DDBJ databases">
        <authorList>
            <person name="Floudas D."/>
            <person name="Bentzer J."/>
            <person name="Ahren D."/>
            <person name="Johansson T."/>
            <person name="Persson P."/>
            <person name="Tunlid A."/>
        </authorList>
    </citation>
    <scope>NUCLEOTIDE SEQUENCE [LARGE SCALE GENOMIC DNA]</scope>
    <source>
        <strain evidence="2 3">CBS 102.39</strain>
    </source>
</reference>
<dbReference type="AlphaFoldDB" id="A0A8H4R4F1"/>
<comment type="caution">
    <text evidence="2">The sequence shown here is derived from an EMBL/GenBank/DDBJ whole genome shotgun (WGS) entry which is preliminary data.</text>
</comment>
<organism evidence="2 3">
    <name type="scientific">Agrocybe pediades</name>
    <dbReference type="NCBI Taxonomy" id="84607"/>
    <lineage>
        <taxon>Eukaryota</taxon>
        <taxon>Fungi</taxon>
        <taxon>Dikarya</taxon>
        <taxon>Basidiomycota</taxon>
        <taxon>Agaricomycotina</taxon>
        <taxon>Agaricomycetes</taxon>
        <taxon>Agaricomycetidae</taxon>
        <taxon>Agaricales</taxon>
        <taxon>Agaricineae</taxon>
        <taxon>Strophariaceae</taxon>
        <taxon>Agrocybe</taxon>
    </lineage>
</organism>
<protein>
    <submittedName>
        <fullName evidence="2">Uncharacterized protein</fullName>
    </submittedName>
</protein>
<proteinExistence type="predicted"/>
<keyword evidence="3" id="KW-1185">Reference proteome</keyword>
<evidence type="ECO:0000256" key="1">
    <source>
        <dbReference type="SAM" id="MobiDB-lite"/>
    </source>
</evidence>
<name>A0A8H4R4F1_9AGAR</name>
<accession>A0A8H4R4F1</accession>
<dbReference type="EMBL" id="JAACJL010000002">
    <property type="protein sequence ID" value="KAF4622591.1"/>
    <property type="molecule type" value="Genomic_DNA"/>
</dbReference>
<evidence type="ECO:0000313" key="2">
    <source>
        <dbReference type="EMBL" id="KAF4622591.1"/>
    </source>
</evidence>